<feature type="region of interest" description="Disordered" evidence="5">
    <location>
        <begin position="1"/>
        <end position="99"/>
    </location>
</feature>
<dbReference type="PANTHER" id="PTHR17453:SF0">
    <property type="entry name" value="SIGNAL RECOGNITION PARTICLE 19 KDA PROTEIN"/>
    <property type="match status" value="1"/>
</dbReference>
<dbReference type="PANTHER" id="PTHR17453">
    <property type="entry name" value="SIGNAL RECOGNITION PARTICLE 19 KD PROTEIN"/>
    <property type="match status" value="1"/>
</dbReference>
<proteinExistence type="predicted"/>
<dbReference type="Gene3D" id="3.30.56.30">
    <property type="entry name" value="Signal recognition particle, SRP19-like subunit"/>
    <property type="match status" value="1"/>
</dbReference>
<evidence type="ECO:0000256" key="5">
    <source>
        <dbReference type="SAM" id="MobiDB-lite"/>
    </source>
</evidence>
<keyword evidence="2" id="KW-0963">Cytoplasm</keyword>
<dbReference type="Proteomes" id="UP000308199">
    <property type="component" value="Unassembled WGS sequence"/>
</dbReference>
<protein>
    <submittedName>
        <fullName evidence="6">Uncharacterized protein</fullName>
    </submittedName>
</protein>
<evidence type="ECO:0000256" key="2">
    <source>
        <dbReference type="ARBA" id="ARBA00022490"/>
    </source>
</evidence>
<feature type="non-terminal residue" evidence="6">
    <location>
        <position position="144"/>
    </location>
</feature>
<dbReference type="EMBL" id="SGPK01001260">
    <property type="protein sequence ID" value="THG93596.1"/>
    <property type="molecule type" value="Genomic_DNA"/>
</dbReference>
<dbReference type="SUPFAM" id="SSF69695">
    <property type="entry name" value="SRP19"/>
    <property type="match status" value="1"/>
</dbReference>
<comment type="caution">
    <text evidence="6">The sequence shown here is derived from an EMBL/GenBank/DDBJ whole genome shotgun (WGS) entry which is preliminary data.</text>
</comment>
<dbReference type="AlphaFoldDB" id="A0A4S4K707"/>
<evidence type="ECO:0000256" key="1">
    <source>
        <dbReference type="ARBA" id="ARBA00004496"/>
    </source>
</evidence>
<evidence type="ECO:0000256" key="3">
    <source>
        <dbReference type="ARBA" id="ARBA00023135"/>
    </source>
</evidence>
<evidence type="ECO:0000313" key="7">
    <source>
        <dbReference type="Proteomes" id="UP000308199"/>
    </source>
</evidence>
<dbReference type="GO" id="GO:0006617">
    <property type="term" value="P:SRP-dependent cotranslational protein targeting to membrane, signal sequence recognition"/>
    <property type="evidence" value="ECO:0007669"/>
    <property type="project" value="TreeGrafter"/>
</dbReference>
<sequence>MSRRAQPIIEDAFDDGTDIPLPSRPLPDTGARGPLLQAVDSDGDGNNDDGADSASDGDDEPALARLRPFNPGPASRSQIPPGFGAQQQQHSGPTVSDLTPYKKWTCIYPIYIDAKRAYAPGSRRVARPKAVWWPLSKDIADATT</sequence>
<keyword evidence="3" id="KW-0733">Signal recognition particle</keyword>
<dbReference type="GO" id="GO:0005786">
    <property type="term" value="C:signal recognition particle, endoplasmic reticulum targeting"/>
    <property type="evidence" value="ECO:0007669"/>
    <property type="project" value="UniProtKB-KW"/>
</dbReference>
<evidence type="ECO:0000256" key="4">
    <source>
        <dbReference type="ARBA" id="ARBA00023274"/>
    </source>
</evidence>
<name>A0A4S4K707_9AGAM</name>
<feature type="compositionally biased region" description="Polar residues" evidence="5">
    <location>
        <begin position="85"/>
        <end position="97"/>
    </location>
</feature>
<reference evidence="6 7" key="1">
    <citation type="submission" date="2019-02" db="EMBL/GenBank/DDBJ databases">
        <title>Genome sequencing of the rare red list fungi Phellinidium pouzarii.</title>
        <authorList>
            <person name="Buettner E."/>
            <person name="Kellner H."/>
        </authorList>
    </citation>
    <scope>NUCLEOTIDE SEQUENCE [LARGE SCALE GENOMIC DNA]</scope>
    <source>
        <strain evidence="6 7">DSM 108285</strain>
    </source>
</reference>
<accession>A0A4S4K707</accession>
<dbReference type="OrthoDB" id="2190947at2759"/>
<feature type="compositionally biased region" description="Acidic residues" evidence="5">
    <location>
        <begin position="41"/>
        <end position="61"/>
    </location>
</feature>
<keyword evidence="4" id="KW-0687">Ribonucleoprotein</keyword>
<evidence type="ECO:0000313" key="6">
    <source>
        <dbReference type="EMBL" id="THG93596.1"/>
    </source>
</evidence>
<gene>
    <name evidence="6" type="ORF">EW145_g8336</name>
</gene>
<dbReference type="InterPro" id="IPR002778">
    <property type="entry name" value="Signal_recog_particle_SRP19"/>
</dbReference>
<keyword evidence="7" id="KW-1185">Reference proteome</keyword>
<dbReference type="GO" id="GO:0008312">
    <property type="term" value="F:7S RNA binding"/>
    <property type="evidence" value="ECO:0007669"/>
    <property type="project" value="InterPro"/>
</dbReference>
<organism evidence="6 7">
    <name type="scientific">Phellinidium pouzarii</name>
    <dbReference type="NCBI Taxonomy" id="167371"/>
    <lineage>
        <taxon>Eukaryota</taxon>
        <taxon>Fungi</taxon>
        <taxon>Dikarya</taxon>
        <taxon>Basidiomycota</taxon>
        <taxon>Agaricomycotina</taxon>
        <taxon>Agaricomycetes</taxon>
        <taxon>Hymenochaetales</taxon>
        <taxon>Hymenochaetaceae</taxon>
        <taxon>Phellinidium</taxon>
    </lineage>
</organism>
<dbReference type="InterPro" id="IPR036521">
    <property type="entry name" value="SRP19-like_sf"/>
</dbReference>
<comment type="subcellular location">
    <subcellularLocation>
        <location evidence="1">Cytoplasm</location>
    </subcellularLocation>
</comment>
<dbReference type="Pfam" id="PF01922">
    <property type="entry name" value="SRP19"/>
    <property type="match status" value="1"/>
</dbReference>